<comment type="caution">
    <text evidence="1">The sequence shown here is derived from an EMBL/GenBank/DDBJ whole genome shotgun (WGS) entry which is preliminary data.</text>
</comment>
<dbReference type="AlphaFoldDB" id="A0A6G0X3Q6"/>
<name>A0A6G0X3Q6_9STRA</name>
<accession>A0A6G0X3Q6</accession>
<evidence type="ECO:0000313" key="1">
    <source>
        <dbReference type="EMBL" id="KAF0734431.1"/>
    </source>
</evidence>
<dbReference type="EMBL" id="VJMJ01000114">
    <property type="protein sequence ID" value="KAF0734431.1"/>
    <property type="molecule type" value="Genomic_DNA"/>
</dbReference>
<dbReference type="Proteomes" id="UP000481153">
    <property type="component" value="Unassembled WGS sequence"/>
</dbReference>
<dbReference type="VEuPathDB" id="FungiDB:AeMF1_020793"/>
<evidence type="ECO:0000313" key="2">
    <source>
        <dbReference type="Proteomes" id="UP000481153"/>
    </source>
</evidence>
<sequence>MTTCYFAGCMNDSFHNGKCSFHRYHHVCSVDQYMNQAYARRLCVSHGGRRECKADGCTANARSRGFCCNHSLRPPTTSKPSPSSRQSDCGSDSTVHSSVDSLLFEDMLDDDFDLAEMFNPANPFKLTDLEELTVSDEHSLLPVDVNVVDGFLSALPTQTVYLDVVSFLFV</sequence>
<gene>
    <name evidence="1" type="ORF">Ae201684_008891</name>
</gene>
<proteinExistence type="predicted"/>
<reference evidence="1 2" key="1">
    <citation type="submission" date="2019-07" db="EMBL/GenBank/DDBJ databases">
        <title>Genomics analysis of Aphanomyces spp. identifies a new class of oomycete effector associated with host adaptation.</title>
        <authorList>
            <person name="Gaulin E."/>
        </authorList>
    </citation>
    <scope>NUCLEOTIDE SEQUENCE [LARGE SCALE GENOMIC DNA]</scope>
    <source>
        <strain evidence="1 2">ATCC 201684</strain>
    </source>
</reference>
<organism evidence="1 2">
    <name type="scientific">Aphanomyces euteiches</name>
    <dbReference type="NCBI Taxonomy" id="100861"/>
    <lineage>
        <taxon>Eukaryota</taxon>
        <taxon>Sar</taxon>
        <taxon>Stramenopiles</taxon>
        <taxon>Oomycota</taxon>
        <taxon>Saprolegniomycetes</taxon>
        <taxon>Saprolegniales</taxon>
        <taxon>Verrucalvaceae</taxon>
        <taxon>Aphanomyces</taxon>
    </lineage>
</organism>
<keyword evidence="2" id="KW-1185">Reference proteome</keyword>
<protein>
    <submittedName>
        <fullName evidence="1">Uncharacterized protein</fullName>
    </submittedName>
</protein>